<evidence type="ECO:0000259" key="1">
    <source>
        <dbReference type="Pfam" id="PF12146"/>
    </source>
</evidence>
<sequence>MELTYDVYDPAGTAERVLVVAPSLGGNATHQWTPVADALADEARVVFVDLPGHAEATLWDEADEPTLQALAGGVADVIRRVRADVGDLPIFFAGLSISGAIGLHLALEHPEDLSGVAVLCSSAKVGEPDRWLERAAQVESSGTQQLLEETEKRWFTPNFRAQSRSTVDTIMEGLAATDDHSYAQLCRALAAHDMRGDLADIRMPLMVIAGGRDSSTPIENVELVVETVPEAELHVLPEASHQVTVASPGDVATLLLNFMQRTETPFRKEQADD</sequence>
<dbReference type="Pfam" id="PF12146">
    <property type="entry name" value="Hydrolase_4"/>
    <property type="match status" value="1"/>
</dbReference>
<dbReference type="GO" id="GO:0016787">
    <property type="term" value="F:hydrolase activity"/>
    <property type="evidence" value="ECO:0007669"/>
    <property type="project" value="UniProtKB-KW"/>
</dbReference>
<evidence type="ECO:0000313" key="2">
    <source>
        <dbReference type="EMBL" id="RMB58441.1"/>
    </source>
</evidence>
<dbReference type="Gene3D" id="3.40.50.1820">
    <property type="entry name" value="alpha/beta hydrolase"/>
    <property type="match status" value="1"/>
</dbReference>
<dbReference type="InterPro" id="IPR022742">
    <property type="entry name" value="Hydrolase_4"/>
</dbReference>
<dbReference type="InterPro" id="IPR050266">
    <property type="entry name" value="AB_hydrolase_sf"/>
</dbReference>
<gene>
    <name evidence="2" type="ORF">EAX62_14735</name>
</gene>
<dbReference type="SUPFAM" id="SSF53474">
    <property type="entry name" value="alpha/beta-Hydrolases"/>
    <property type="match status" value="1"/>
</dbReference>
<dbReference type="Proteomes" id="UP000275256">
    <property type="component" value="Unassembled WGS sequence"/>
</dbReference>
<name>A0A3M0G0E0_9ACTN</name>
<dbReference type="AlphaFoldDB" id="A0A3M0G0E0"/>
<dbReference type="InterPro" id="IPR029058">
    <property type="entry name" value="AB_hydrolase_fold"/>
</dbReference>
<dbReference type="GO" id="GO:0016020">
    <property type="term" value="C:membrane"/>
    <property type="evidence" value="ECO:0007669"/>
    <property type="project" value="TreeGrafter"/>
</dbReference>
<accession>A0A3M0G0E0</accession>
<evidence type="ECO:0000313" key="3">
    <source>
        <dbReference type="Proteomes" id="UP000275256"/>
    </source>
</evidence>
<dbReference type="InterPro" id="IPR000073">
    <property type="entry name" value="AB_hydrolase_1"/>
</dbReference>
<dbReference type="OrthoDB" id="9802489at2"/>
<keyword evidence="2" id="KW-0378">Hydrolase</keyword>
<dbReference type="EMBL" id="REFW01000004">
    <property type="protein sequence ID" value="RMB58441.1"/>
    <property type="molecule type" value="Genomic_DNA"/>
</dbReference>
<feature type="domain" description="Serine aminopeptidase S33" evidence="1">
    <location>
        <begin position="34"/>
        <end position="243"/>
    </location>
</feature>
<organism evidence="2 3">
    <name type="scientific">Tessaracoccus antarcticus</name>
    <dbReference type="NCBI Taxonomy" id="2479848"/>
    <lineage>
        <taxon>Bacteria</taxon>
        <taxon>Bacillati</taxon>
        <taxon>Actinomycetota</taxon>
        <taxon>Actinomycetes</taxon>
        <taxon>Propionibacteriales</taxon>
        <taxon>Propionibacteriaceae</taxon>
        <taxon>Tessaracoccus</taxon>
    </lineage>
</organism>
<dbReference type="RefSeq" id="WP_121902478.1">
    <property type="nucleotide sequence ID" value="NZ_REFW01000004.1"/>
</dbReference>
<comment type="caution">
    <text evidence="2">The sequence shown here is derived from an EMBL/GenBank/DDBJ whole genome shotgun (WGS) entry which is preliminary data.</text>
</comment>
<keyword evidence="3" id="KW-1185">Reference proteome</keyword>
<reference evidence="2 3" key="1">
    <citation type="submission" date="2018-10" db="EMBL/GenBank/DDBJ databases">
        <title>Tessaracoccus antarcticuss sp. nov., isolated from sediment.</title>
        <authorList>
            <person name="Zhou L.Y."/>
            <person name="Du Z.J."/>
        </authorList>
    </citation>
    <scope>NUCLEOTIDE SEQUENCE [LARGE SCALE GENOMIC DNA]</scope>
    <source>
        <strain evidence="2 3">JDX10</strain>
    </source>
</reference>
<dbReference type="PANTHER" id="PTHR43798:SF33">
    <property type="entry name" value="HYDROLASE, PUTATIVE (AFU_ORTHOLOGUE AFUA_2G14860)-RELATED"/>
    <property type="match status" value="1"/>
</dbReference>
<proteinExistence type="predicted"/>
<dbReference type="PRINTS" id="PR00111">
    <property type="entry name" value="ABHYDROLASE"/>
</dbReference>
<dbReference type="PANTHER" id="PTHR43798">
    <property type="entry name" value="MONOACYLGLYCEROL LIPASE"/>
    <property type="match status" value="1"/>
</dbReference>
<protein>
    <submittedName>
        <fullName evidence="2">Alpha/beta fold hydrolase</fullName>
    </submittedName>
</protein>